<evidence type="ECO:0000256" key="1">
    <source>
        <dbReference type="SAM" id="Phobius"/>
    </source>
</evidence>
<feature type="transmembrane region" description="Helical" evidence="1">
    <location>
        <begin position="73"/>
        <end position="94"/>
    </location>
</feature>
<keyword evidence="3" id="KW-1185">Reference proteome</keyword>
<dbReference type="AlphaFoldDB" id="A0A1M4T807"/>
<dbReference type="RefSeq" id="WP_073151003.1">
    <property type="nucleotide sequence ID" value="NZ_FQVL01000001.1"/>
</dbReference>
<dbReference type="Pfam" id="PF12679">
    <property type="entry name" value="ABC2_membrane_2"/>
    <property type="match status" value="1"/>
</dbReference>
<evidence type="ECO:0000313" key="3">
    <source>
        <dbReference type="Proteomes" id="UP000184476"/>
    </source>
</evidence>
<feature type="transmembrane region" description="Helical" evidence="1">
    <location>
        <begin position="238"/>
        <end position="260"/>
    </location>
</feature>
<keyword evidence="1" id="KW-0812">Transmembrane</keyword>
<keyword evidence="1" id="KW-0472">Membrane</keyword>
<dbReference type="PANTHER" id="PTHR37305">
    <property type="entry name" value="INTEGRAL MEMBRANE PROTEIN-RELATED"/>
    <property type="match status" value="1"/>
</dbReference>
<gene>
    <name evidence="2" type="ORF">SAMN05444392_101353</name>
</gene>
<feature type="transmembrane region" description="Helical" evidence="1">
    <location>
        <begin position="190"/>
        <end position="210"/>
    </location>
</feature>
<dbReference type="EMBL" id="FQVL01000001">
    <property type="protein sequence ID" value="SHE40591.1"/>
    <property type="molecule type" value="Genomic_DNA"/>
</dbReference>
<proteinExistence type="predicted"/>
<dbReference type="PANTHER" id="PTHR37305:SF1">
    <property type="entry name" value="MEMBRANE PROTEIN"/>
    <property type="match status" value="1"/>
</dbReference>
<sequence length="268" mass="29795">MAIFRYEMKQNRKTTIIWALSLAILVFLMMPMYINLMTDSTMLTDEMKEATSTNPIFAGTGGSIDDLFSPLGAYSFVTSFAMMAFAVYGMYLGLTMISKDYVQKTADFLMTKPYSRAKVLLSKLSAATLCCLIVGLAYVVASISIMQISAKGEFEFIQLLLIALSTIFIQLFFMTLGMFIAVIQPLIRMPVVISMGVAFVTYICGAYSGVVDNDIIMLLSPYKYFGSAYVMAHSTYNLSYALLFFGLMALFIVASFIIFIKKDIKTVS</sequence>
<dbReference type="Proteomes" id="UP000184476">
    <property type="component" value="Unassembled WGS sequence"/>
</dbReference>
<protein>
    <submittedName>
        <fullName evidence="2">ABC-2 type transport system permease protein</fullName>
    </submittedName>
</protein>
<name>A0A1M4T807_9BACL</name>
<feature type="transmembrane region" description="Helical" evidence="1">
    <location>
        <begin position="126"/>
        <end position="150"/>
    </location>
</feature>
<feature type="transmembrane region" description="Helical" evidence="1">
    <location>
        <begin position="15"/>
        <end position="34"/>
    </location>
</feature>
<evidence type="ECO:0000313" key="2">
    <source>
        <dbReference type="EMBL" id="SHE40591.1"/>
    </source>
</evidence>
<dbReference type="GO" id="GO:0005886">
    <property type="term" value="C:plasma membrane"/>
    <property type="evidence" value="ECO:0007669"/>
    <property type="project" value="UniProtKB-SubCell"/>
</dbReference>
<keyword evidence="1" id="KW-1133">Transmembrane helix</keyword>
<dbReference type="GO" id="GO:0140359">
    <property type="term" value="F:ABC-type transporter activity"/>
    <property type="evidence" value="ECO:0007669"/>
    <property type="project" value="InterPro"/>
</dbReference>
<accession>A0A1M4T807</accession>
<dbReference type="STRING" id="112248.SAMN05444392_101353"/>
<organism evidence="2 3">
    <name type="scientific">Seinonella peptonophila</name>
    <dbReference type="NCBI Taxonomy" id="112248"/>
    <lineage>
        <taxon>Bacteria</taxon>
        <taxon>Bacillati</taxon>
        <taxon>Bacillota</taxon>
        <taxon>Bacilli</taxon>
        <taxon>Bacillales</taxon>
        <taxon>Thermoactinomycetaceae</taxon>
        <taxon>Seinonella</taxon>
    </lineage>
</organism>
<reference evidence="2 3" key="1">
    <citation type="submission" date="2016-11" db="EMBL/GenBank/DDBJ databases">
        <authorList>
            <person name="Jaros S."/>
            <person name="Januszkiewicz K."/>
            <person name="Wedrychowicz H."/>
        </authorList>
    </citation>
    <scope>NUCLEOTIDE SEQUENCE [LARGE SCALE GENOMIC DNA]</scope>
    <source>
        <strain evidence="2 3">DSM 44666</strain>
    </source>
</reference>
<feature type="transmembrane region" description="Helical" evidence="1">
    <location>
        <begin position="156"/>
        <end position="183"/>
    </location>
</feature>
<dbReference type="OrthoDB" id="9800309at2"/>